<dbReference type="InterPro" id="IPR029039">
    <property type="entry name" value="Flavoprotein-like_sf"/>
</dbReference>
<sequence length="174" mass="19125">MKTVAIVGSPRKDGNCDILVNKLLEKIDGEKSIYYLNELDIGFCKACQACQKGECVKDDDARKIITEMLEADLFIFSSPIYYGQMSGQAKTLIDRFYQVSQNPDKTLEGTKVIEIFTQAQPSDAFAAYIDSMKVIPFGYMGMEIVDTIVAKGAAGKGDGLEEAIAQIEKIGDKL</sequence>
<evidence type="ECO:0000256" key="2">
    <source>
        <dbReference type="ARBA" id="ARBA00001966"/>
    </source>
</evidence>
<comment type="cofactor">
    <cofactor evidence="1">
        <name>FMN</name>
        <dbReference type="ChEBI" id="CHEBI:58210"/>
    </cofactor>
</comment>
<organism evidence="7 8">
    <name type="scientific">Methanobrevibacter smithii</name>
    <dbReference type="NCBI Taxonomy" id="2173"/>
    <lineage>
        <taxon>Archaea</taxon>
        <taxon>Methanobacteriati</taxon>
        <taxon>Methanobacteriota</taxon>
        <taxon>Methanomada group</taxon>
        <taxon>Methanobacteria</taxon>
        <taxon>Methanobacteriales</taxon>
        <taxon>Methanobacteriaceae</taxon>
        <taxon>Methanobrevibacter</taxon>
    </lineage>
</organism>
<dbReference type="RefSeq" id="WP_100815320.1">
    <property type="nucleotide sequence ID" value="NZ_CP017803.1"/>
</dbReference>
<evidence type="ECO:0000259" key="6">
    <source>
        <dbReference type="Pfam" id="PF03358"/>
    </source>
</evidence>
<dbReference type="PANTHER" id="PTHR43278:SF2">
    <property type="entry name" value="IRON-SULFUR FLAVOPROTEIN"/>
    <property type="match status" value="1"/>
</dbReference>
<dbReference type="EMBL" id="CP017803">
    <property type="protein sequence ID" value="ATZ59422.1"/>
    <property type="molecule type" value="Genomic_DNA"/>
</dbReference>
<comment type="similarity">
    <text evidence="5">Belongs to the SsuE family. Isf subfamily.</text>
</comment>
<proteinExistence type="inferred from homology"/>
<gene>
    <name evidence="7" type="ORF">BK798_02870</name>
</gene>
<accession>A0A2H4U5L6</accession>
<evidence type="ECO:0000256" key="1">
    <source>
        <dbReference type="ARBA" id="ARBA00001917"/>
    </source>
</evidence>
<keyword evidence="3" id="KW-0285">Flavoprotein</keyword>
<evidence type="ECO:0000256" key="5">
    <source>
        <dbReference type="ARBA" id="ARBA00038292"/>
    </source>
</evidence>
<dbReference type="GeneID" id="35118283"/>
<dbReference type="AlphaFoldDB" id="A0A2H4U5L6"/>
<evidence type="ECO:0000256" key="3">
    <source>
        <dbReference type="ARBA" id="ARBA00022630"/>
    </source>
</evidence>
<keyword evidence="4" id="KW-0288">FMN</keyword>
<feature type="domain" description="NADPH-dependent FMN reductase-like" evidence="6">
    <location>
        <begin position="1"/>
        <end position="147"/>
    </location>
</feature>
<dbReference type="PANTHER" id="PTHR43278">
    <property type="entry name" value="NAD(P)H-DEPENDENT FMN-CONTAINING OXIDOREDUCTASE YWQN-RELATED"/>
    <property type="match status" value="1"/>
</dbReference>
<name>A0A2H4U5L6_METSM</name>
<dbReference type="Proteomes" id="UP000232133">
    <property type="component" value="Chromosome"/>
</dbReference>
<comment type="cofactor">
    <cofactor evidence="2">
        <name>[4Fe-4S] cluster</name>
        <dbReference type="ChEBI" id="CHEBI:49883"/>
    </cofactor>
</comment>
<evidence type="ECO:0000313" key="8">
    <source>
        <dbReference type="Proteomes" id="UP000232133"/>
    </source>
</evidence>
<reference evidence="7 8" key="1">
    <citation type="submission" date="2016-10" db="EMBL/GenBank/DDBJ databases">
        <authorList>
            <person name="Varghese N."/>
        </authorList>
    </citation>
    <scope>NUCLEOTIDE SEQUENCE [LARGE SCALE GENOMIC DNA]</scope>
    <source>
        <strain evidence="7 8">KB11</strain>
    </source>
</reference>
<dbReference type="Pfam" id="PF03358">
    <property type="entry name" value="FMN_red"/>
    <property type="match status" value="1"/>
</dbReference>
<dbReference type="GO" id="GO:0016491">
    <property type="term" value="F:oxidoreductase activity"/>
    <property type="evidence" value="ECO:0007669"/>
    <property type="project" value="InterPro"/>
</dbReference>
<protein>
    <submittedName>
        <fullName evidence="7">Flavodoxin</fullName>
    </submittedName>
</protein>
<evidence type="ECO:0000313" key="7">
    <source>
        <dbReference type="EMBL" id="ATZ59422.1"/>
    </source>
</evidence>
<dbReference type="InterPro" id="IPR051796">
    <property type="entry name" value="ISF_SsuE-like"/>
</dbReference>
<dbReference type="Gene3D" id="3.40.50.360">
    <property type="match status" value="1"/>
</dbReference>
<dbReference type="InterPro" id="IPR005025">
    <property type="entry name" value="FMN_Rdtase-like_dom"/>
</dbReference>
<evidence type="ECO:0000256" key="4">
    <source>
        <dbReference type="ARBA" id="ARBA00022643"/>
    </source>
</evidence>
<dbReference type="SUPFAM" id="SSF52218">
    <property type="entry name" value="Flavoproteins"/>
    <property type="match status" value="1"/>
</dbReference>